<dbReference type="RefSeq" id="WP_366922230.1">
    <property type="nucleotide sequence ID" value="NZ_CP121694.1"/>
</dbReference>
<dbReference type="PROSITE" id="PS00061">
    <property type="entry name" value="ADH_SHORT"/>
    <property type="match status" value="1"/>
</dbReference>
<evidence type="ECO:0000256" key="1">
    <source>
        <dbReference type="ARBA" id="ARBA00006484"/>
    </source>
</evidence>
<dbReference type="PANTHER" id="PTHR42760">
    <property type="entry name" value="SHORT-CHAIN DEHYDROGENASES/REDUCTASES FAMILY MEMBER"/>
    <property type="match status" value="1"/>
</dbReference>
<dbReference type="InterPro" id="IPR002347">
    <property type="entry name" value="SDR_fam"/>
</dbReference>
<keyword evidence="4" id="KW-1185">Reference proteome</keyword>
<dbReference type="GO" id="GO:0008206">
    <property type="term" value="P:bile acid metabolic process"/>
    <property type="evidence" value="ECO:0007669"/>
    <property type="project" value="UniProtKB-ARBA"/>
</dbReference>
<evidence type="ECO:0000256" key="2">
    <source>
        <dbReference type="ARBA" id="ARBA00023002"/>
    </source>
</evidence>
<dbReference type="PRINTS" id="PR00080">
    <property type="entry name" value="SDRFAMILY"/>
</dbReference>
<gene>
    <name evidence="3" type="ORF">MFMK1_002675</name>
</gene>
<dbReference type="Pfam" id="PF13561">
    <property type="entry name" value="adh_short_C2"/>
    <property type="match status" value="1"/>
</dbReference>
<evidence type="ECO:0000313" key="3">
    <source>
        <dbReference type="EMBL" id="WRO22834.1"/>
    </source>
</evidence>
<dbReference type="SUPFAM" id="SSF51735">
    <property type="entry name" value="NAD(P)-binding Rossmann-fold domains"/>
    <property type="match status" value="1"/>
</dbReference>
<dbReference type="KEGG" id="dbc:MFMK1_002675"/>
<reference evidence="3 4" key="1">
    <citation type="submission" date="2023-04" db="EMBL/GenBank/DDBJ databases">
        <authorList>
            <person name="Hsu D."/>
        </authorList>
    </citation>
    <scope>NUCLEOTIDE SEQUENCE [LARGE SCALE GENOMIC DNA]</scope>
    <source>
        <strain evidence="3 4">MK1</strain>
    </source>
</reference>
<protein>
    <submittedName>
        <fullName evidence="3">Glucose 1-dehydrogenase</fullName>
        <ecNumber evidence="3">1.1.1.47</ecNumber>
    </submittedName>
</protein>
<name>A0AAU0USK2_9FIRM</name>
<keyword evidence="2 3" id="KW-0560">Oxidoreductase</keyword>
<dbReference type="Gene3D" id="3.40.50.720">
    <property type="entry name" value="NAD(P)-binding Rossmann-like Domain"/>
    <property type="match status" value="1"/>
</dbReference>
<evidence type="ECO:0000313" key="4">
    <source>
        <dbReference type="Proteomes" id="UP001329915"/>
    </source>
</evidence>
<dbReference type="Proteomes" id="UP001329915">
    <property type="component" value="Chromosome"/>
</dbReference>
<dbReference type="EMBL" id="CP121694">
    <property type="protein sequence ID" value="WRO22834.1"/>
    <property type="molecule type" value="Genomic_DNA"/>
</dbReference>
<dbReference type="InterPro" id="IPR020904">
    <property type="entry name" value="Sc_DH/Rdtase_CS"/>
</dbReference>
<dbReference type="PANTHER" id="PTHR42760:SF115">
    <property type="entry name" value="3-OXOACYL-[ACYL-CARRIER-PROTEIN] REDUCTASE FABG"/>
    <property type="match status" value="1"/>
</dbReference>
<dbReference type="EC" id="1.1.1.47" evidence="3"/>
<accession>A0AAU0USK2</accession>
<dbReference type="PRINTS" id="PR00081">
    <property type="entry name" value="GDHRDH"/>
</dbReference>
<organism evidence="3 4">
    <name type="scientific">Metallumcola ferriviriculae</name>
    <dbReference type="NCBI Taxonomy" id="3039180"/>
    <lineage>
        <taxon>Bacteria</taxon>
        <taxon>Bacillati</taxon>
        <taxon>Bacillota</taxon>
        <taxon>Clostridia</taxon>
        <taxon>Neomoorellales</taxon>
        <taxon>Desulfitibacteraceae</taxon>
        <taxon>Metallumcola</taxon>
    </lineage>
</organism>
<proteinExistence type="inferred from homology"/>
<dbReference type="AlphaFoldDB" id="A0AAU0USK2"/>
<dbReference type="InterPro" id="IPR036291">
    <property type="entry name" value="NAD(P)-bd_dom_sf"/>
</dbReference>
<dbReference type="NCBIfam" id="NF005559">
    <property type="entry name" value="PRK07231.1"/>
    <property type="match status" value="1"/>
</dbReference>
<comment type="similarity">
    <text evidence="1">Belongs to the short-chain dehydrogenases/reductases (SDR) family.</text>
</comment>
<dbReference type="GO" id="GO:0047936">
    <property type="term" value="F:glucose 1-dehydrogenase [NAD(P)+] activity"/>
    <property type="evidence" value="ECO:0007669"/>
    <property type="project" value="UniProtKB-EC"/>
</dbReference>
<dbReference type="FunFam" id="3.40.50.720:FF:000084">
    <property type="entry name" value="Short-chain dehydrogenase reductase"/>
    <property type="match status" value="1"/>
</dbReference>
<sequence>MVIDRLRLDEKVALVVGGGRGLGKGMAEALAQAGADVAIAARTWDQLESTAEELEKFGIRALPVTVEMQSLRTIQEMVDKVVNHYGQLDILVNASGMNIRKPVTEVNESDWEQLMAVNLKGPFFCCQAAAKVMIEQGKGKIINTASLTSELGFPNMSMYGISKGGISQMTKAMAVEWAPFKINVNAVGPGYYRTQMTAPLFNNPDKLQGLLDRIPQNRTGLPQDLAGAVILLASQAGDYITGQTIYVDGGWLAG</sequence>